<evidence type="ECO:0000313" key="4">
    <source>
        <dbReference type="Proteomes" id="UP000325313"/>
    </source>
</evidence>
<proteinExistence type="predicted"/>
<keyword evidence="3" id="KW-1185">Reference proteome</keyword>
<dbReference type="EMBL" id="VSWC01000171">
    <property type="protein sequence ID" value="KAA1070218.1"/>
    <property type="molecule type" value="Genomic_DNA"/>
</dbReference>
<dbReference type="Proteomes" id="UP000324748">
    <property type="component" value="Unassembled WGS sequence"/>
</dbReference>
<dbReference type="EMBL" id="VDEP01000404">
    <property type="protein sequence ID" value="KAA1090180.1"/>
    <property type="molecule type" value="Genomic_DNA"/>
</dbReference>
<accession>A0A5B0M2N5</accession>
<evidence type="ECO:0000313" key="1">
    <source>
        <dbReference type="EMBL" id="KAA1070218.1"/>
    </source>
</evidence>
<protein>
    <submittedName>
        <fullName evidence="1">Uncharacterized protein</fullName>
    </submittedName>
</protein>
<evidence type="ECO:0000313" key="2">
    <source>
        <dbReference type="EMBL" id="KAA1090180.1"/>
    </source>
</evidence>
<sequence length="52" mass="5693">MVYSSIPASEILTTPGWRKYQAGSISWATCRAELNKASPEEARSVSEGEAYL</sequence>
<gene>
    <name evidence="1" type="ORF">PGT21_004290</name>
    <name evidence="2" type="ORF">PGTUg99_036848</name>
</gene>
<comment type="caution">
    <text evidence="1">The sequence shown here is derived from an EMBL/GenBank/DDBJ whole genome shotgun (WGS) entry which is preliminary data.</text>
</comment>
<dbReference type="Proteomes" id="UP000325313">
    <property type="component" value="Unassembled WGS sequence"/>
</dbReference>
<name>A0A5B0M2N5_PUCGR</name>
<dbReference type="AlphaFoldDB" id="A0A5B0M2N5"/>
<organism evidence="1 3">
    <name type="scientific">Puccinia graminis f. sp. tritici</name>
    <dbReference type="NCBI Taxonomy" id="56615"/>
    <lineage>
        <taxon>Eukaryota</taxon>
        <taxon>Fungi</taxon>
        <taxon>Dikarya</taxon>
        <taxon>Basidiomycota</taxon>
        <taxon>Pucciniomycotina</taxon>
        <taxon>Pucciniomycetes</taxon>
        <taxon>Pucciniales</taxon>
        <taxon>Pucciniaceae</taxon>
        <taxon>Puccinia</taxon>
    </lineage>
</organism>
<evidence type="ECO:0000313" key="3">
    <source>
        <dbReference type="Proteomes" id="UP000324748"/>
    </source>
</evidence>
<reference evidence="3 4" key="1">
    <citation type="submission" date="2019-05" db="EMBL/GenBank/DDBJ databases">
        <title>Emergence of the Ug99 lineage of the wheat stem rust pathogen through somatic hybridization.</title>
        <authorList>
            <person name="Li F."/>
            <person name="Upadhyaya N.M."/>
            <person name="Sperschneider J."/>
            <person name="Matny O."/>
            <person name="Nguyen-Phuc H."/>
            <person name="Mago R."/>
            <person name="Raley C."/>
            <person name="Miller M.E."/>
            <person name="Silverstein K.A.T."/>
            <person name="Henningsen E."/>
            <person name="Hirsch C.D."/>
            <person name="Visser B."/>
            <person name="Pretorius Z.A."/>
            <person name="Steffenson B.J."/>
            <person name="Schwessinger B."/>
            <person name="Dodds P.N."/>
            <person name="Figueroa M."/>
        </authorList>
    </citation>
    <scope>NUCLEOTIDE SEQUENCE [LARGE SCALE GENOMIC DNA]</scope>
    <source>
        <strain evidence="1">21-0</strain>
        <strain evidence="2 4">Ug99</strain>
    </source>
</reference>